<reference evidence="1 2" key="1">
    <citation type="submission" date="2018-07" db="EMBL/GenBank/DDBJ databases">
        <title>Genomic Encyclopedia of Type Strains, Phase III (KMG-III): the genomes of soil and plant-associated and newly described type strains.</title>
        <authorList>
            <person name="Whitman W."/>
        </authorList>
    </citation>
    <scope>NUCLEOTIDE SEQUENCE [LARGE SCALE GENOMIC DNA]</scope>
    <source>
        <strain evidence="1 2">CECT 7946</strain>
    </source>
</reference>
<name>A0A3D9GYS7_9FLAO</name>
<accession>A0A3D9GYS7</accession>
<gene>
    <name evidence="1" type="ORF">DFQ10_10910</name>
</gene>
<dbReference type="EMBL" id="QRDV01000009">
    <property type="protein sequence ID" value="RED42115.1"/>
    <property type="molecule type" value="Genomic_DNA"/>
</dbReference>
<dbReference type="RefSeq" id="WP_115818479.1">
    <property type="nucleotide sequence ID" value="NZ_QRDV01000009.1"/>
</dbReference>
<organism evidence="1 2">
    <name type="scientific">Winogradskyella eximia</name>
    <dbReference type="NCBI Taxonomy" id="262006"/>
    <lineage>
        <taxon>Bacteria</taxon>
        <taxon>Pseudomonadati</taxon>
        <taxon>Bacteroidota</taxon>
        <taxon>Flavobacteriia</taxon>
        <taxon>Flavobacteriales</taxon>
        <taxon>Flavobacteriaceae</taxon>
        <taxon>Winogradskyella</taxon>
    </lineage>
</organism>
<keyword evidence="2" id="KW-1185">Reference proteome</keyword>
<dbReference type="Proteomes" id="UP000256980">
    <property type="component" value="Unassembled WGS sequence"/>
</dbReference>
<evidence type="ECO:0000313" key="2">
    <source>
        <dbReference type="Proteomes" id="UP000256980"/>
    </source>
</evidence>
<sequence length="203" mass="22650">MKTKLHLGILVVVLAFLGTIMDQKTVPNQQIVVQFLDKSVSLEDSEEAIESIQYKLQSIGVTHIQIGQNRDGQLRITYHSDSDVSHIQDVLFKGDDFDIAYQASQQQSDNLPKEREANDYELNISEIKSGTDFNWDFEGTQVTEVNQKTDHSNQLQVNYSGKPFSVKPVNSIVNVAVAANNTVVNAINQLSYEIPEVRAGPIS</sequence>
<evidence type="ECO:0000313" key="1">
    <source>
        <dbReference type="EMBL" id="RED42115.1"/>
    </source>
</evidence>
<comment type="caution">
    <text evidence="1">The sequence shown here is derived from an EMBL/GenBank/DDBJ whole genome shotgun (WGS) entry which is preliminary data.</text>
</comment>
<dbReference type="OrthoDB" id="1144910at2"/>
<protein>
    <submittedName>
        <fullName evidence="1">Uncharacterized protein</fullName>
    </submittedName>
</protein>
<dbReference type="AlphaFoldDB" id="A0A3D9GYS7"/>
<proteinExistence type="predicted"/>